<proteinExistence type="predicted"/>
<accession>A0ABS5ZNB4</accession>
<protein>
    <submittedName>
        <fullName evidence="2">Uncharacterized protein</fullName>
    </submittedName>
</protein>
<reference evidence="2 3" key="1">
    <citation type="journal article" date="2021" name="ISME J.">
        <title>Genomic evolution of the class Acidithiobacillia: deep-branching Proteobacteria living in extreme acidic conditions.</title>
        <authorList>
            <person name="Moya-Beltran A."/>
            <person name="Beard S."/>
            <person name="Rojas-Villalobos C."/>
            <person name="Issotta F."/>
            <person name="Gallardo Y."/>
            <person name="Ulloa R."/>
            <person name="Giaveno A."/>
            <person name="Degli Esposti M."/>
            <person name="Johnson D.B."/>
            <person name="Quatrini R."/>
        </authorList>
    </citation>
    <scope>NUCLEOTIDE SEQUENCE [LARGE SCALE GENOMIC DNA]</scope>
    <source>
        <strain evidence="2 3">ATCC 19703</strain>
    </source>
</reference>
<dbReference type="Proteomes" id="UP001197028">
    <property type="component" value="Unassembled WGS sequence"/>
</dbReference>
<dbReference type="EMBL" id="JABELD010000033">
    <property type="protein sequence ID" value="MBU2738141.1"/>
    <property type="molecule type" value="Genomic_DNA"/>
</dbReference>
<evidence type="ECO:0000313" key="3">
    <source>
        <dbReference type="Proteomes" id="UP001197028"/>
    </source>
</evidence>
<evidence type="ECO:0000256" key="1">
    <source>
        <dbReference type="SAM" id="MobiDB-lite"/>
    </source>
</evidence>
<feature type="region of interest" description="Disordered" evidence="1">
    <location>
        <begin position="237"/>
        <end position="267"/>
    </location>
</feature>
<keyword evidence="3" id="KW-1185">Reference proteome</keyword>
<gene>
    <name evidence="2" type="ORF">HJG40_04910</name>
</gene>
<evidence type="ECO:0000313" key="2">
    <source>
        <dbReference type="EMBL" id="MBU2738141.1"/>
    </source>
</evidence>
<name>A0ABS5ZNB4_9PROT</name>
<sequence length="530" mass="59306">MKKSNGAMCVNALFHTDNGESVSHLLPFGMLPFLMPGLVVSRGNVLTTRQLGKKYKVVIPDLSHYLVVPFPEAVSRTHYDLGGHLGGDHRVLRYSAKGHTILIPAMEMIRFLFLHGKVMANAILQPMGLMDLAITPLPGIYSEIFMEFQMTMPHAFMRPELVQEFAWAAVHPDGRKSWDSVLSLSQGQRSLMFEPPPVHHCAIEFRAVFQNNTWLVLEIVAMSGRLLPAQRISWSHPSVRARENSSGVTDDEDESGSEDTGKNRPVHVIDRIIDDQVQSQDDVNQAVVFLGGKRGEFENPAQVVKVRKPPRPGGISTSASDHENRFRNARSDAGQIVDPDLPPKISVKQVSMGESEGTKGLPPLEVSVLEPFEEGDASNFKLLIKILRLVEQSKPDLTLSIAQVPLKTGFHVIAPQRRRSCLVAVFTSTERLPRVLLDVDHLNLSGGLSGLILCYNRSIVLADVERHVKILLDRLVENSHHWDKSAEREISNDATVMRFPKLARDLENQDDDKYVRKWSKKLESMLWIGC</sequence>
<dbReference type="RefSeq" id="WP_215863145.1">
    <property type="nucleotide sequence ID" value="NZ_JABELD010000033.1"/>
</dbReference>
<organism evidence="2 3">
    <name type="scientific">Acidithiobacillus concretivorus</name>
    <dbReference type="NCBI Taxonomy" id="3063952"/>
    <lineage>
        <taxon>Bacteria</taxon>
        <taxon>Pseudomonadati</taxon>
        <taxon>Pseudomonadota</taxon>
        <taxon>Acidithiobacillia</taxon>
        <taxon>Acidithiobacillales</taxon>
        <taxon>Acidithiobacillaceae</taxon>
        <taxon>Acidithiobacillus</taxon>
    </lineage>
</organism>
<feature type="region of interest" description="Disordered" evidence="1">
    <location>
        <begin position="306"/>
        <end position="325"/>
    </location>
</feature>
<comment type="caution">
    <text evidence="2">The sequence shown here is derived from an EMBL/GenBank/DDBJ whole genome shotgun (WGS) entry which is preliminary data.</text>
</comment>